<keyword evidence="7 9" id="KW-0170">Cobalt</keyword>
<dbReference type="SMART" id="SM01018">
    <property type="entry name" value="B12-binding_2"/>
    <property type="match status" value="1"/>
</dbReference>
<feature type="domain" description="B12-binding" evidence="12">
    <location>
        <begin position="413"/>
        <end position="548"/>
    </location>
</feature>
<comment type="pathway">
    <text evidence="9">Amino-acid biosynthesis; L-methionine biosynthesis via de novo pathway; L-methionine from L-homocysteine (MetH route): step 1/1.</text>
</comment>
<dbReference type="Gene3D" id="1.10.1240.10">
    <property type="entry name" value="Methionine synthase domain"/>
    <property type="match status" value="1"/>
</dbReference>
<dbReference type="SUPFAM" id="SSF47644">
    <property type="entry name" value="Methionine synthase domain"/>
    <property type="match status" value="1"/>
</dbReference>
<name>A0ABV5GZT2_9FLAO</name>
<comment type="function">
    <text evidence="9">Catalyzes the transfer of a methyl group from methyl-cobalamin to homocysteine, yielding enzyme-bound cob(I)alamin and methionine. Subsequently, remethylates the cofactor using methyltetrahydrofolate.</text>
</comment>
<dbReference type="Pfam" id="PF02965">
    <property type="entry name" value="Met_synt_B12"/>
    <property type="match status" value="1"/>
</dbReference>
<dbReference type="PANTHER" id="PTHR45833">
    <property type="entry name" value="METHIONINE SYNTHASE"/>
    <property type="match status" value="1"/>
</dbReference>
<dbReference type="Proteomes" id="UP001589590">
    <property type="component" value="Unassembled WGS sequence"/>
</dbReference>
<organism evidence="14 15">
    <name type="scientific">Algibacter miyuki</name>
    <dbReference type="NCBI Taxonomy" id="1306933"/>
    <lineage>
        <taxon>Bacteria</taxon>
        <taxon>Pseudomonadati</taxon>
        <taxon>Bacteroidota</taxon>
        <taxon>Flavobacteriia</taxon>
        <taxon>Flavobacteriales</taxon>
        <taxon>Flavobacteriaceae</taxon>
        <taxon>Algibacter</taxon>
    </lineage>
</organism>
<evidence type="ECO:0000256" key="1">
    <source>
        <dbReference type="ARBA" id="ARBA00010398"/>
    </source>
</evidence>
<keyword evidence="5 9" id="KW-0479">Metal-binding</keyword>
<feature type="domain" description="B12-binding N-terminal" evidence="13">
    <location>
        <begin position="316"/>
        <end position="410"/>
    </location>
</feature>
<dbReference type="PROSITE" id="PS50972">
    <property type="entry name" value="PTERIN_BINDING"/>
    <property type="match status" value="1"/>
</dbReference>
<evidence type="ECO:0000256" key="5">
    <source>
        <dbReference type="ARBA" id="ARBA00022723"/>
    </source>
</evidence>
<evidence type="ECO:0000256" key="4">
    <source>
        <dbReference type="ARBA" id="ARBA00022679"/>
    </source>
</evidence>
<keyword evidence="15" id="KW-1185">Reference proteome</keyword>
<dbReference type="InterPro" id="IPR003759">
    <property type="entry name" value="Cbl-bd_cap"/>
</dbReference>
<dbReference type="InterPro" id="IPR037010">
    <property type="entry name" value="VitB12-dep_Met_synth_activ_sf"/>
</dbReference>
<keyword evidence="9" id="KW-0486">Methionine biosynthesis</keyword>
<dbReference type="InterPro" id="IPR033706">
    <property type="entry name" value="Met_synthase_B12-bd"/>
</dbReference>
<evidence type="ECO:0000259" key="11">
    <source>
        <dbReference type="PROSITE" id="PS50974"/>
    </source>
</evidence>
<dbReference type="EC" id="2.1.1.13" evidence="8 9"/>
<dbReference type="Gene3D" id="1.10.288.10">
    <property type="entry name" value="Cobalamin-dependent Methionine Synthase, domain 2"/>
    <property type="match status" value="1"/>
</dbReference>
<proteinExistence type="inferred from homology"/>
<dbReference type="Pfam" id="PF02310">
    <property type="entry name" value="B12-binding"/>
    <property type="match status" value="1"/>
</dbReference>
<keyword evidence="4 9" id="KW-0808">Transferase</keyword>
<dbReference type="GO" id="GO:0032259">
    <property type="term" value="P:methylation"/>
    <property type="evidence" value="ECO:0007669"/>
    <property type="project" value="UniProtKB-KW"/>
</dbReference>
<keyword evidence="6" id="KW-0677">Repeat</keyword>
<dbReference type="InterPro" id="IPR036724">
    <property type="entry name" value="Cobalamin-bd_sf"/>
</dbReference>
<dbReference type="Gene3D" id="3.40.50.280">
    <property type="entry name" value="Cobalamin-binding domain"/>
    <property type="match status" value="1"/>
</dbReference>
<dbReference type="Gene3D" id="3.10.196.10">
    <property type="entry name" value="Vitamin B12-dependent methionine synthase, activation domain"/>
    <property type="match status" value="1"/>
</dbReference>
<sequence>MKIKQTKYMKLSGLEPLVLSENTNFINVGERTNVAGSRKFLRLINEEKFDEALDIARHQVDGGAQIIDINMDDGLIDGKASMVRFLNLIAAEPDICRVPIMIDSSKWEIINAGLQVVQGKCVVNSISLKEGEENFIWQAKQIKRYGAAVIVMAFDEVGQADTYQRRIEIAERSYRVLVDKVGFPSEDIIFDLNIFPVATGMDEHRRNAIDFIEATRWVRENLENVSVSGGVSNVSFSFRGNNGVREAMHSVFLYYAIQAGMNMGIVNPALLEIYDDIPKDLLEHVEDVILDRREDATERLLDFAETVKGSKVEKGVDLSWRENPVQERITHALVKGIDAFIIEDVEIARQEAAKPIEVIEGHLMIGMNVVGDLFGAGKMFLPQVVKSARVMKKAVGYLNPFIEAEKGDKQEPVGKILMATVKGDVHDIGKNIVSVVLACNNYEIVDLGVMVPPEKIIEMAISERVDAIGLSGLITPSLDEMVYLAKEMQLQNFEVPLLIGGATTSKAHTAVKIDTQYKNAVVHVNDASRAVTVVGDLLNKKTNNAYVAKLKADYDDFRNKFLKRGKEKSYISIEEARKRKYKIDWETSNISKPRELGVQILKQLSLKELEPFIDWSPFFRSWDLHGKFPDILTDEVVGEQATIMYAEAQEMIKEIIAKQLLKPKAVFGLFEANTINDDDISVQKNGKEIAIFRTLRQQLKKREGIPNHALSDFIAPKESGRTDYIGAFCVAIFGAQELADSYRAKDDDYNGIMAQAIADRFAEAFAEYLHKKIRLTHWGYAADEDLSNTDLIKESYKGIRPAPGYPACPDHLEKETIWELLEVEKLIGVTLTESLAMWPAAAVSGYYFGNPEAKYFGLGKITDDQLTDYSERKGIDKKTARKWLHPTLAEQ</sequence>
<evidence type="ECO:0000256" key="2">
    <source>
        <dbReference type="ARBA" id="ARBA00022603"/>
    </source>
</evidence>
<dbReference type="PROSITE" id="PS51337">
    <property type="entry name" value="B12_BINDING_NTER"/>
    <property type="match status" value="1"/>
</dbReference>
<dbReference type="SUPFAM" id="SSF56507">
    <property type="entry name" value="Methionine synthase activation domain-like"/>
    <property type="match status" value="1"/>
</dbReference>
<dbReference type="CDD" id="cd00740">
    <property type="entry name" value="MeTr"/>
    <property type="match status" value="1"/>
</dbReference>
<evidence type="ECO:0000256" key="9">
    <source>
        <dbReference type="PIRNR" id="PIRNR000381"/>
    </source>
</evidence>
<comment type="caution">
    <text evidence="14">The sequence shown here is derived from an EMBL/GenBank/DDBJ whole genome shotgun (WGS) entry which is preliminary data.</text>
</comment>
<dbReference type="PROSITE" id="PS51332">
    <property type="entry name" value="B12_BINDING"/>
    <property type="match status" value="1"/>
</dbReference>
<evidence type="ECO:0000259" key="12">
    <source>
        <dbReference type="PROSITE" id="PS51332"/>
    </source>
</evidence>
<comment type="similarity">
    <text evidence="1">Belongs to the vitamin-B12 dependent methionine synthase family.</text>
</comment>
<dbReference type="SUPFAM" id="SSF52242">
    <property type="entry name" value="Cobalamin (vitamin B12)-binding domain"/>
    <property type="match status" value="1"/>
</dbReference>
<keyword evidence="9" id="KW-0028">Amino-acid biosynthesis</keyword>
<evidence type="ECO:0000256" key="6">
    <source>
        <dbReference type="ARBA" id="ARBA00022737"/>
    </source>
</evidence>
<comment type="catalytic activity">
    <reaction evidence="9">
        <text>(6S)-5-methyl-5,6,7,8-tetrahydrofolate + L-homocysteine = (6S)-5,6,7,8-tetrahydrofolate + L-methionine</text>
        <dbReference type="Rhea" id="RHEA:11172"/>
        <dbReference type="ChEBI" id="CHEBI:18608"/>
        <dbReference type="ChEBI" id="CHEBI:57453"/>
        <dbReference type="ChEBI" id="CHEBI:57844"/>
        <dbReference type="ChEBI" id="CHEBI:58199"/>
        <dbReference type="EC" id="2.1.1.13"/>
    </reaction>
</comment>
<dbReference type="CDD" id="cd02069">
    <property type="entry name" value="methionine_synthase_B12_BD"/>
    <property type="match status" value="1"/>
</dbReference>
<dbReference type="SUPFAM" id="SSF51717">
    <property type="entry name" value="Dihydropteroate synthetase-like"/>
    <property type="match status" value="1"/>
</dbReference>
<evidence type="ECO:0000256" key="7">
    <source>
        <dbReference type="ARBA" id="ARBA00023285"/>
    </source>
</evidence>
<dbReference type="Pfam" id="PF02607">
    <property type="entry name" value="B12-binding_2"/>
    <property type="match status" value="1"/>
</dbReference>
<comment type="cofactor">
    <cofactor evidence="9">
        <name>Zn(2+)</name>
        <dbReference type="ChEBI" id="CHEBI:29105"/>
    </cofactor>
</comment>
<dbReference type="PIRSF" id="PIRSF000381">
    <property type="entry name" value="MetH"/>
    <property type="match status" value="1"/>
</dbReference>
<evidence type="ECO:0000259" key="10">
    <source>
        <dbReference type="PROSITE" id="PS50972"/>
    </source>
</evidence>
<dbReference type="InterPro" id="IPR000489">
    <property type="entry name" value="Pterin-binding_dom"/>
</dbReference>
<gene>
    <name evidence="14" type="primary">metH</name>
    <name evidence="14" type="ORF">ACFFU1_09540</name>
</gene>
<keyword evidence="9" id="KW-0862">Zinc</keyword>
<evidence type="ECO:0000259" key="13">
    <source>
        <dbReference type="PROSITE" id="PS51337"/>
    </source>
</evidence>
<keyword evidence="3 9" id="KW-0846">Cobalamin</keyword>
<reference evidence="14 15" key="1">
    <citation type="submission" date="2024-09" db="EMBL/GenBank/DDBJ databases">
        <authorList>
            <person name="Sun Q."/>
            <person name="Mori K."/>
        </authorList>
    </citation>
    <scope>NUCLEOTIDE SEQUENCE [LARGE SCALE GENOMIC DNA]</scope>
    <source>
        <strain evidence="14 15">CECT 8300</strain>
    </source>
</reference>
<dbReference type="InterPro" id="IPR004223">
    <property type="entry name" value="VitB12-dep_Met_synth_activ_dom"/>
</dbReference>
<dbReference type="InterPro" id="IPR011822">
    <property type="entry name" value="MetH"/>
</dbReference>
<dbReference type="InterPro" id="IPR011005">
    <property type="entry name" value="Dihydropteroate_synth-like_sf"/>
</dbReference>
<dbReference type="InterPro" id="IPR006158">
    <property type="entry name" value="Cobalamin-bd"/>
</dbReference>
<comment type="cofactor">
    <cofactor evidence="9">
        <name>methylcob(III)alamin</name>
        <dbReference type="ChEBI" id="CHEBI:28115"/>
    </cofactor>
</comment>
<comment type="domain">
    <text evidence="9">Modular enzyme with four functionally distinct domains. The isolated Hcy-binding domain catalyzes methyl transfer from free methylcobalamin to homocysteine. The Hcy-binding domain in association with the pterin-binding domain catalyzes the methylation of cob(I)alamin by methyltetrahydrofolate and the methylation of homocysteine. The B12-binding domain binds the cofactor. The AdoMet activation domain binds S-adenosyl-L-methionine. Under aerobic conditions cob(I)alamin can be converted to inactive cob(II)alamin. Reductive methylation by S-adenosyl-L-methionine and flavodoxin regenerates methylcobalamin.</text>
</comment>
<dbReference type="Pfam" id="PF00809">
    <property type="entry name" value="Pterin_bind"/>
    <property type="match status" value="1"/>
</dbReference>
<dbReference type="GO" id="GO:0008705">
    <property type="term" value="F:methionine synthase activity"/>
    <property type="evidence" value="ECO:0007669"/>
    <property type="project" value="UniProtKB-EC"/>
</dbReference>
<dbReference type="InterPro" id="IPR036594">
    <property type="entry name" value="Meth_synthase_dom"/>
</dbReference>
<feature type="domain" description="Pterin-binding" evidence="10">
    <location>
        <begin position="25"/>
        <end position="286"/>
    </location>
</feature>
<evidence type="ECO:0000313" key="14">
    <source>
        <dbReference type="EMBL" id="MFB9105142.1"/>
    </source>
</evidence>
<dbReference type="InterPro" id="IPR050554">
    <property type="entry name" value="Met_Synthase/Corrinoid"/>
</dbReference>
<keyword evidence="2 9" id="KW-0489">Methyltransferase</keyword>
<dbReference type="PANTHER" id="PTHR45833:SF1">
    <property type="entry name" value="METHIONINE SYNTHASE"/>
    <property type="match status" value="1"/>
</dbReference>
<dbReference type="EMBL" id="JBHMFA010000005">
    <property type="protein sequence ID" value="MFB9105142.1"/>
    <property type="molecule type" value="Genomic_DNA"/>
</dbReference>
<evidence type="ECO:0000256" key="3">
    <source>
        <dbReference type="ARBA" id="ARBA00022628"/>
    </source>
</evidence>
<dbReference type="Gene3D" id="3.20.20.20">
    <property type="entry name" value="Dihydropteroate synthase-like"/>
    <property type="match status" value="1"/>
</dbReference>
<evidence type="ECO:0000313" key="15">
    <source>
        <dbReference type="Proteomes" id="UP001589590"/>
    </source>
</evidence>
<keyword evidence="9" id="KW-0949">S-adenosyl-L-methionine</keyword>
<accession>A0ABV5GZT2</accession>
<dbReference type="PROSITE" id="PS50974">
    <property type="entry name" value="ADOMET_ACTIVATION"/>
    <property type="match status" value="1"/>
</dbReference>
<feature type="domain" description="AdoMet activation" evidence="11">
    <location>
        <begin position="564"/>
        <end position="891"/>
    </location>
</feature>
<protein>
    <recommendedName>
        <fullName evidence="8 9">Methionine synthase</fullName>
        <ecNumber evidence="8 9">2.1.1.13</ecNumber>
    </recommendedName>
    <alternativeName>
        <fullName evidence="9">5-methyltetrahydrofolate--homocysteine methyltransferase</fullName>
    </alternativeName>
</protein>
<dbReference type="RefSeq" id="WP_290272607.1">
    <property type="nucleotide sequence ID" value="NZ_JAUFQP010000013.1"/>
</dbReference>
<dbReference type="NCBIfam" id="TIGR02082">
    <property type="entry name" value="metH"/>
    <property type="match status" value="1"/>
</dbReference>
<evidence type="ECO:0000256" key="8">
    <source>
        <dbReference type="NCBIfam" id="TIGR02082"/>
    </source>
</evidence>